<protein>
    <submittedName>
        <fullName evidence="2">Uncharacterized protein</fullName>
    </submittedName>
</protein>
<keyword evidence="1" id="KW-0812">Transmembrane</keyword>
<sequence length="160" mass="17018">MNASQASLAASQCGSPSDACMNQDNWDACRSLVEQGCQMIAVMESCPLQFACEITNEDPVAPGVRGADEGISSSTSSADAANLSLASSQSALVGANGGDETVDELDFDQNEFVFMAVGLSIVGLFFLYEAVVFLRREIRISRLERQNSGGQQPPQVELTR</sequence>
<gene>
    <name evidence="2" type="ORF">CAUS1442_LOCUS10793</name>
</gene>
<reference evidence="2" key="1">
    <citation type="submission" date="2021-01" db="EMBL/GenBank/DDBJ databases">
        <authorList>
            <person name="Corre E."/>
            <person name="Pelletier E."/>
            <person name="Niang G."/>
            <person name="Scheremetjew M."/>
            <person name="Finn R."/>
            <person name="Kale V."/>
            <person name="Holt S."/>
            <person name="Cochrane G."/>
            <person name="Meng A."/>
            <person name="Brown T."/>
            <person name="Cohen L."/>
        </authorList>
    </citation>
    <scope>NUCLEOTIDE SEQUENCE</scope>
    <source>
        <strain evidence="2">CCMP3328</strain>
    </source>
</reference>
<accession>A0A7R9WXV8</accession>
<name>A0A7R9WXV8_9STRA</name>
<keyword evidence="1" id="KW-0472">Membrane</keyword>
<evidence type="ECO:0000256" key="1">
    <source>
        <dbReference type="SAM" id="Phobius"/>
    </source>
</evidence>
<evidence type="ECO:0000313" key="2">
    <source>
        <dbReference type="EMBL" id="CAD8338660.1"/>
    </source>
</evidence>
<feature type="transmembrane region" description="Helical" evidence="1">
    <location>
        <begin position="112"/>
        <end position="134"/>
    </location>
</feature>
<proteinExistence type="predicted"/>
<organism evidence="2">
    <name type="scientific">Craspedostauros australis</name>
    <dbReference type="NCBI Taxonomy" id="1486917"/>
    <lineage>
        <taxon>Eukaryota</taxon>
        <taxon>Sar</taxon>
        <taxon>Stramenopiles</taxon>
        <taxon>Ochrophyta</taxon>
        <taxon>Bacillariophyta</taxon>
        <taxon>Bacillariophyceae</taxon>
        <taxon>Bacillariophycidae</taxon>
        <taxon>Naviculales</taxon>
        <taxon>Naviculaceae</taxon>
        <taxon>Craspedostauros</taxon>
    </lineage>
</organism>
<keyword evidence="1" id="KW-1133">Transmembrane helix</keyword>
<dbReference type="EMBL" id="HBEF01017380">
    <property type="protein sequence ID" value="CAD8338660.1"/>
    <property type="molecule type" value="Transcribed_RNA"/>
</dbReference>
<dbReference type="AlphaFoldDB" id="A0A7R9WXV8"/>